<protein>
    <recommendedName>
        <fullName evidence="8">GDSL esterase/lipase</fullName>
    </recommendedName>
</protein>
<organism evidence="6 7">
    <name type="scientific">Lolium multiflorum</name>
    <name type="common">Italian ryegrass</name>
    <name type="synonym">Lolium perenne subsp. multiflorum</name>
    <dbReference type="NCBI Taxonomy" id="4521"/>
    <lineage>
        <taxon>Eukaryota</taxon>
        <taxon>Viridiplantae</taxon>
        <taxon>Streptophyta</taxon>
        <taxon>Embryophyta</taxon>
        <taxon>Tracheophyta</taxon>
        <taxon>Spermatophyta</taxon>
        <taxon>Magnoliopsida</taxon>
        <taxon>Liliopsida</taxon>
        <taxon>Poales</taxon>
        <taxon>Poaceae</taxon>
        <taxon>BOP clade</taxon>
        <taxon>Pooideae</taxon>
        <taxon>Poodae</taxon>
        <taxon>Poeae</taxon>
        <taxon>Poeae Chloroplast Group 2 (Poeae type)</taxon>
        <taxon>Loliodinae</taxon>
        <taxon>Loliinae</taxon>
        <taxon>Lolium</taxon>
    </lineage>
</organism>
<sequence>MERFPPSMPIAFVLLLLAARVHYAEANPGRRHPIRSIFSFGNSYTDTGNYGKLAAPVLPVIPFSNLPYGETFFGRPTGRASNGRLILDFIADEFGLPFIPPILGEERNFTHGANFGVIAATALDLGFFLEKNITTVPPFNSSLNVQLEWFRKLKPTLCSTPQGCRDYFRRSLFFMGEIGGNDYNFMRAAGKTNEQVALYVPKVVQTITAGVEAVVEAGARYVVVPGILPTGCIPIVLTLFASPNRSDYDARTGCLREDNAFARYHNSALLEAVRRLRCKYPAVKIVYADYYAPVMAFLEKPTTFGFSATTSGLRVCCGAGGPYNYNATAPCGLPGATACPDPATHINWDGIHLTEAAYKHIATAWLRGPYAHPPIFDAVHPTVHHSGMFILV</sequence>
<feature type="chain" id="PRO_5041984800" description="GDSL esterase/lipase" evidence="5">
    <location>
        <begin position="27"/>
        <end position="392"/>
    </location>
</feature>
<dbReference type="AlphaFoldDB" id="A0AAD8SEV9"/>
<proteinExistence type="inferred from homology"/>
<dbReference type="CDD" id="cd01837">
    <property type="entry name" value="SGNH_plant_lipase_like"/>
    <property type="match status" value="1"/>
</dbReference>
<accession>A0AAD8SEV9</accession>
<dbReference type="InterPro" id="IPR036514">
    <property type="entry name" value="SGNH_hydro_sf"/>
</dbReference>
<reference evidence="6" key="1">
    <citation type="submission" date="2023-07" db="EMBL/GenBank/DDBJ databases">
        <title>A chromosome-level genome assembly of Lolium multiflorum.</title>
        <authorList>
            <person name="Chen Y."/>
            <person name="Copetti D."/>
            <person name="Kolliker R."/>
            <person name="Studer B."/>
        </authorList>
    </citation>
    <scope>NUCLEOTIDE SEQUENCE</scope>
    <source>
        <strain evidence="6">02402/16</strain>
        <tissue evidence="6">Leaf</tissue>
    </source>
</reference>
<evidence type="ECO:0000313" key="6">
    <source>
        <dbReference type="EMBL" id="KAK1650857.1"/>
    </source>
</evidence>
<evidence type="ECO:0008006" key="8">
    <source>
        <dbReference type="Google" id="ProtNLM"/>
    </source>
</evidence>
<comment type="similarity">
    <text evidence="1">Belongs to the 'GDSL' lipolytic enzyme family.</text>
</comment>
<dbReference type="GO" id="GO:0016788">
    <property type="term" value="F:hydrolase activity, acting on ester bonds"/>
    <property type="evidence" value="ECO:0007669"/>
    <property type="project" value="InterPro"/>
</dbReference>
<keyword evidence="2 5" id="KW-0732">Signal</keyword>
<dbReference type="InterPro" id="IPR035669">
    <property type="entry name" value="SGNH_plant_lipase-like"/>
</dbReference>
<dbReference type="InterPro" id="IPR001087">
    <property type="entry name" value="GDSL"/>
</dbReference>
<dbReference type="Gene3D" id="3.40.50.1110">
    <property type="entry name" value="SGNH hydrolase"/>
    <property type="match status" value="1"/>
</dbReference>
<dbReference type="Pfam" id="PF00657">
    <property type="entry name" value="Lipase_GDSL"/>
    <property type="match status" value="1"/>
</dbReference>
<gene>
    <name evidence="6" type="ORF">QYE76_068662</name>
</gene>
<dbReference type="PANTHER" id="PTHR22835:SF681">
    <property type="entry name" value="OS01G0216300 PROTEIN"/>
    <property type="match status" value="1"/>
</dbReference>
<name>A0AAD8SEV9_LOLMU</name>
<keyword evidence="4" id="KW-0325">Glycoprotein</keyword>
<evidence type="ECO:0000256" key="4">
    <source>
        <dbReference type="ARBA" id="ARBA00023180"/>
    </source>
</evidence>
<evidence type="ECO:0000256" key="5">
    <source>
        <dbReference type="SAM" id="SignalP"/>
    </source>
</evidence>
<evidence type="ECO:0000256" key="3">
    <source>
        <dbReference type="ARBA" id="ARBA00022801"/>
    </source>
</evidence>
<dbReference type="SUPFAM" id="SSF52266">
    <property type="entry name" value="SGNH hydrolase"/>
    <property type="match status" value="1"/>
</dbReference>
<keyword evidence="3" id="KW-0378">Hydrolase</keyword>
<evidence type="ECO:0000256" key="2">
    <source>
        <dbReference type="ARBA" id="ARBA00022729"/>
    </source>
</evidence>
<comment type="caution">
    <text evidence="6">The sequence shown here is derived from an EMBL/GenBank/DDBJ whole genome shotgun (WGS) entry which is preliminary data.</text>
</comment>
<keyword evidence="7" id="KW-1185">Reference proteome</keyword>
<dbReference type="Proteomes" id="UP001231189">
    <property type="component" value="Unassembled WGS sequence"/>
</dbReference>
<dbReference type="PANTHER" id="PTHR22835">
    <property type="entry name" value="ZINC FINGER FYVE DOMAIN CONTAINING PROTEIN"/>
    <property type="match status" value="1"/>
</dbReference>
<evidence type="ECO:0000313" key="7">
    <source>
        <dbReference type="Proteomes" id="UP001231189"/>
    </source>
</evidence>
<feature type="signal peptide" evidence="5">
    <location>
        <begin position="1"/>
        <end position="26"/>
    </location>
</feature>
<dbReference type="EMBL" id="JAUUTY010000004">
    <property type="protein sequence ID" value="KAK1650857.1"/>
    <property type="molecule type" value="Genomic_DNA"/>
</dbReference>
<evidence type="ECO:0000256" key="1">
    <source>
        <dbReference type="ARBA" id="ARBA00008668"/>
    </source>
</evidence>